<accession>A0A4U1JLI3</accession>
<gene>
    <name evidence="2" type="primary">hemP</name>
    <name evidence="2" type="ORF">FBT96_18230</name>
</gene>
<proteinExistence type="predicted"/>
<dbReference type="Proteomes" id="UP000310597">
    <property type="component" value="Unassembled WGS sequence"/>
</dbReference>
<dbReference type="OrthoDB" id="7691333at2"/>
<evidence type="ECO:0000256" key="1">
    <source>
        <dbReference type="SAM" id="MobiDB-lite"/>
    </source>
</evidence>
<feature type="region of interest" description="Disordered" evidence="1">
    <location>
        <begin position="21"/>
        <end position="42"/>
    </location>
</feature>
<dbReference type="Pfam" id="PF10636">
    <property type="entry name" value="hemP"/>
    <property type="match status" value="1"/>
</dbReference>
<protein>
    <submittedName>
        <fullName evidence="2">Hemin uptake protein HemP</fullName>
    </submittedName>
</protein>
<feature type="compositionally biased region" description="Gly residues" evidence="1">
    <location>
        <begin position="22"/>
        <end position="31"/>
    </location>
</feature>
<name>A0A4U1JLI3_RHOCA</name>
<evidence type="ECO:0000313" key="2">
    <source>
        <dbReference type="EMBL" id="TKD14462.1"/>
    </source>
</evidence>
<organism evidence="2 3">
    <name type="scientific">Rhodobacter capsulatus</name>
    <name type="common">Rhodopseudomonas capsulata</name>
    <dbReference type="NCBI Taxonomy" id="1061"/>
    <lineage>
        <taxon>Bacteria</taxon>
        <taxon>Pseudomonadati</taxon>
        <taxon>Pseudomonadota</taxon>
        <taxon>Alphaproteobacteria</taxon>
        <taxon>Rhodobacterales</taxon>
        <taxon>Rhodobacter group</taxon>
        <taxon>Rhodobacter</taxon>
    </lineage>
</organism>
<evidence type="ECO:0000313" key="3">
    <source>
        <dbReference type="Proteomes" id="UP000310597"/>
    </source>
</evidence>
<comment type="caution">
    <text evidence="2">The sequence shown here is derived from an EMBL/GenBank/DDBJ whole genome shotgun (WGS) entry which is preliminary data.</text>
</comment>
<dbReference type="EMBL" id="SWJZ01000102">
    <property type="protein sequence ID" value="TKD14462.1"/>
    <property type="molecule type" value="Genomic_DNA"/>
</dbReference>
<dbReference type="AlphaFoldDB" id="A0A4U1JLI3"/>
<reference evidence="2 3" key="1">
    <citation type="submission" date="2019-04" db="EMBL/GenBank/DDBJ databases">
        <title>Draft Whole-Genome sequence of the purple photosynthetic bacterium Rhodobacter capsulatus SP108 with an indigenous class A beta-lactamase.</title>
        <authorList>
            <person name="Robertson S."/>
            <person name="Meyer T.E."/>
            <person name="Kyndt J.A."/>
        </authorList>
    </citation>
    <scope>NUCLEOTIDE SEQUENCE [LARGE SCALE GENOMIC DNA]</scope>
    <source>
        <strain evidence="2 3">SP108</strain>
    </source>
</reference>
<sequence length="77" mass="7973">MCNDEGRPKLALGSVADRGLDGVFGGQGPDAGQGSDIAPPLHDARALTEGGSLVRIVLDGVTYTLRITRNGKLILTK</sequence>
<dbReference type="Gene3D" id="2.10.70.10">
    <property type="entry name" value="Complement Module, domain 1"/>
    <property type="match status" value="1"/>
</dbReference>
<dbReference type="InterPro" id="IPR019600">
    <property type="entry name" value="Hemin_uptake_protein_HemP"/>
</dbReference>